<keyword evidence="5" id="KW-0677">Repeat</keyword>
<keyword evidence="2" id="KW-0813">Transport</keyword>
<evidence type="ECO:0000256" key="9">
    <source>
        <dbReference type="ARBA" id="ARBA00023121"/>
    </source>
</evidence>
<keyword evidence="4 12" id="KW-0812">Transmembrane</keyword>
<dbReference type="AlphaFoldDB" id="A0A177V806"/>
<feature type="compositionally biased region" description="Basic and acidic residues" evidence="11">
    <location>
        <begin position="15"/>
        <end position="39"/>
    </location>
</feature>
<dbReference type="EMBL" id="CAJHJG010006034">
    <property type="protein sequence ID" value="CAD6954422.1"/>
    <property type="molecule type" value="Genomic_DNA"/>
</dbReference>
<dbReference type="PANTHER" id="PTHR47348">
    <property type="entry name" value="MEIOTICALLY UP-REGULATED GENE 190 PROTEIN"/>
    <property type="match status" value="1"/>
</dbReference>
<keyword evidence="6" id="KW-0256">Endoplasmic reticulum</keyword>
<name>A0A177V806_9BASI</name>
<reference evidence="16" key="1">
    <citation type="submission" date="2016-04" db="EMBL/GenBank/DDBJ databases">
        <authorList>
            <person name="Nguyen H.D."/>
            <person name="Kesanakurti P."/>
            <person name="Cullis J."/>
            <person name="Levesque C.A."/>
            <person name="Hambleton S."/>
        </authorList>
    </citation>
    <scope>NUCLEOTIDE SEQUENCE</scope>
    <source>
        <strain evidence="16">DAOMC 238032</strain>
    </source>
</reference>
<feature type="transmembrane region" description="Helical" evidence="12">
    <location>
        <begin position="191"/>
        <end position="209"/>
    </location>
</feature>
<keyword evidence="10 12" id="KW-0472">Membrane</keyword>
<dbReference type="CDD" id="cd04041">
    <property type="entry name" value="C2A_fungal"/>
    <property type="match status" value="1"/>
</dbReference>
<keyword evidence="7 12" id="KW-1133">Transmembrane helix</keyword>
<dbReference type="PROSITE" id="PS50004">
    <property type="entry name" value="C2"/>
    <property type="match status" value="2"/>
</dbReference>
<dbReference type="SMART" id="SM00239">
    <property type="entry name" value="C2"/>
    <property type="match status" value="2"/>
</dbReference>
<evidence type="ECO:0000259" key="14">
    <source>
        <dbReference type="PROSITE" id="PS51847"/>
    </source>
</evidence>
<keyword evidence="9" id="KW-0446">Lipid-binding</keyword>
<dbReference type="GO" id="GO:0061817">
    <property type="term" value="P:endoplasmic reticulum-plasma membrane tethering"/>
    <property type="evidence" value="ECO:0007669"/>
    <property type="project" value="InterPro"/>
</dbReference>
<evidence type="ECO:0000256" key="10">
    <source>
        <dbReference type="ARBA" id="ARBA00023136"/>
    </source>
</evidence>
<sequence length="1162" mass="128510">MSSWSENNPVPTVKENQEVEQQRIDAARMNRTEPARNEAEEAGPNTNPNPVLEKPKQDVPARSGEGQLSEGAKEKERLKNAATSSHDKPAQTFHAQGARTVRDPITGRDVVISDASKDTAVDQAKLDPANTDVPGFSTNVPDQDEKTKSASQSTLYTTPNPAQPTSILLQRFPPPIEPPTLKRLDGIFNQLAQVLSLALAAVWFFTAFGAGWFRFFLRTSLIAGVGVGGWILTHLSSRKLEKELLSVRMEMERQRGEENSPPYGESAEWLNAAIACIWKQIDPAMFISIGDMVEDIMQQSLPGFIDAVKLSDISHGDNPFRFVALRGLPDMQGDKEYPREEWIHQGKPEEAAASNPTATPGNVAAGAGSGSDATPNEVKPLSPEDDQDGDGIADEDESGDFLNYEVSFSYSSRPGADQKTRSKNIHLLIQFFIGAFDLFRFPVPIWAQVEHISGTLRLRCQIVQTPPYIRNLTFTLMGVPRVEISVVPLAKALPNVLDLPLISGFVQSSIAAACNMYVAPKSMTLNLGQMLSGGGVKKDTDAAGVLVVRILHAKDLSAQDAGGKSDPYIVLSFARFGRPLYSSRIIFEDLNPVWMEEAYLLVHKDDIRSDEQLSVQLWDSDKRTADDIQGRVTEPLKELMKHPNKMIRRTDNLKGFEEADEMKGTLTWEVGYFEKALLNRELTRKPPPTAEEAAKKKKEDENVAERESNAVKEQEARDAEALKAPMDSAEEADALTTPPDPRWRSGIFSLTIDHLSGLERRQLFEKGAMGKEREGAAGQDVDKEAETESELPNSYCEVVLNSQIVYRTRVKMLNNMPFFAAGSEFFVRDWQDAEVQIVVRDAKTREHDAVLGIINLKLSELFSESSVRQGSYSLSDGIGYGKVYIQAVFKAVKLELPRERLGWETCTVELLSSLKVEGVDEEWTKKLGGKKITISTGDQTEKVESAAKQEAKAEAGEVEEPFLRLPCYERYSTNLTFEIGKSLSIGPLGGSPEAIAVLSLSDVVDDEVKDIRIPILAGDDLGTLARNYINETTAETHKYEIVGYLTFKLRCEAGLSDDHSDLAEQSGKERHEFEVYNRLEGMPARAEANAKADDDGVVDSGEKKEIKDAKKEALHARHRGAYGYTSVRQGRWALDNLKYKAKKVTNAMQGKKGRDQTVASEA</sequence>
<evidence type="ECO:0000256" key="1">
    <source>
        <dbReference type="ARBA" id="ARBA00004586"/>
    </source>
</evidence>
<dbReference type="EMBL" id="LWDD02000039">
    <property type="protein sequence ID" value="KAE8264898.1"/>
    <property type="molecule type" value="Genomic_DNA"/>
</dbReference>
<dbReference type="InterPro" id="IPR057349">
    <property type="entry name" value="C2_Mug190_3rd"/>
</dbReference>
<dbReference type="InterPro" id="IPR031468">
    <property type="entry name" value="SMP_LBD"/>
</dbReference>
<protein>
    <recommendedName>
        <fullName evidence="19">C2 domain-containing protein</fullName>
    </recommendedName>
</protein>
<evidence type="ECO:0000256" key="6">
    <source>
        <dbReference type="ARBA" id="ARBA00022824"/>
    </source>
</evidence>
<dbReference type="InterPro" id="IPR037765">
    <property type="entry name" value="C2B_Tricalbin"/>
</dbReference>
<keyword evidence="18" id="KW-1185">Reference proteome</keyword>
<organism evidence="16 17">
    <name type="scientific">Tilletia caries</name>
    <name type="common">wheat bunt fungus</name>
    <dbReference type="NCBI Taxonomy" id="13290"/>
    <lineage>
        <taxon>Eukaryota</taxon>
        <taxon>Fungi</taxon>
        <taxon>Dikarya</taxon>
        <taxon>Basidiomycota</taxon>
        <taxon>Ustilaginomycotina</taxon>
        <taxon>Exobasidiomycetes</taxon>
        <taxon>Tilletiales</taxon>
        <taxon>Tilletiaceae</taxon>
        <taxon>Tilletia</taxon>
    </lineage>
</organism>
<feature type="domain" description="C2" evidence="13">
    <location>
        <begin position="729"/>
        <end position="872"/>
    </location>
</feature>
<dbReference type="Proteomes" id="UP000077671">
    <property type="component" value="Unassembled WGS sequence"/>
</dbReference>
<dbReference type="SUPFAM" id="SSF49562">
    <property type="entry name" value="C2 domain (Calcium/lipid-binding domain, CaLB)"/>
    <property type="match status" value="2"/>
</dbReference>
<feature type="compositionally biased region" description="Polar residues" evidence="11">
    <location>
        <begin position="149"/>
        <end position="164"/>
    </location>
</feature>
<dbReference type="CDD" id="cd21676">
    <property type="entry name" value="SMP_Mug190"/>
    <property type="match status" value="1"/>
</dbReference>
<reference evidence="15" key="3">
    <citation type="submission" date="2020-10" db="EMBL/GenBank/DDBJ databases">
        <authorList>
            <person name="Sedaghatjoo S."/>
        </authorList>
    </citation>
    <scope>NUCLEOTIDE SEQUENCE</scope>
    <source>
        <strain evidence="15">AZH3</strain>
    </source>
</reference>
<evidence type="ECO:0000313" key="15">
    <source>
        <dbReference type="EMBL" id="CAD6954422.1"/>
    </source>
</evidence>
<dbReference type="GO" id="GO:0005789">
    <property type="term" value="C:endoplasmic reticulum membrane"/>
    <property type="evidence" value="ECO:0007669"/>
    <property type="project" value="UniProtKB-SubCell"/>
</dbReference>
<reference evidence="16" key="2">
    <citation type="journal article" date="2019" name="IMA Fungus">
        <title>Genome sequencing and comparison of five Tilletia species to identify candidate genes for the detection of regulated species infecting wheat.</title>
        <authorList>
            <person name="Nguyen H.D.T."/>
            <person name="Sultana T."/>
            <person name="Kesanakurti P."/>
            <person name="Hambleton S."/>
        </authorList>
    </citation>
    <scope>NUCLEOTIDE SEQUENCE</scope>
    <source>
        <strain evidence="16">DAOMC 238032</strain>
    </source>
</reference>
<dbReference type="InterPro" id="IPR037767">
    <property type="entry name" value="C2A_Mug190-like"/>
</dbReference>
<evidence type="ECO:0000313" key="16">
    <source>
        <dbReference type="EMBL" id="KAE8264898.1"/>
    </source>
</evidence>
<feature type="region of interest" description="Disordered" evidence="11">
    <location>
        <begin position="348"/>
        <end position="396"/>
    </location>
</feature>
<feature type="domain" description="SMP-LTD" evidence="14">
    <location>
        <begin position="263"/>
        <end position="528"/>
    </location>
</feature>
<evidence type="ECO:0000256" key="3">
    <source>
        <dbReference type="ARBA" id="ARBA00022553"/>
    </source>
</evidence>
<keyword evidence="8" id="KW-0445">Lipid transport</keyword>
<feature type="region of interest" description="Disordered" evidence="11">
    <location>
        <begin position="683"/>
        <end position="743"/>
    </location>
</feature>
<evidence type="ECO:0000256" key="2">
    <source>
        <dbReference type="ARBA" id="ARBA00022448"/>
    </source>
</evidence>
<evidence type="ECO:0000256" key="5">
    <source>
        <dbReference type="ARBA" id="ARBA00022737"/>
    </source>
</evidence>
<dbReference type="GO" id="GO:0006869">
    <property type="term" value="P:lipid transport"/>
    <property type="evidence" value="ECO:0007669"/>
    <property type="project" value="UniProtKB-KW"/>
</dbReference>
<evidence type="ECO:0000256" key="4">
    <source>
        <dbReference type="ARBA" id="ARBA00022692"/>
    </source>
</evidence>
<evidence type="ECO:0000313" key="18">
    <source>
        <dbReference type="Proteomes" id="UP000836402"/>
    </source>
</evidence>
<dbReference type="PROSITE" id="PS51847">
    <property type="entry name" value="SMP"/>
    <property type="match status" value="1"/>
</dbReference>
<dbReference type="PANTHER" id="PTHR47348:SF3">
    <property type="entry name" value="MEIOTICALLY UP-REGULATED GENE 190 PROTEIN"/>
    <property type="match status" value="1"/>
</dbReference>
<proteinExistence type="predicted"/>
<evidence type="ECO:0000256" key="11">
    <source>
        <dbReference type="SAM" id="MobiDB-lite"/>
    </source>
</evidence>
<keyword evidence="3" id="KW-0597">Phosphoprotein</keyword>
<dbReference type="Gene3D" id="2.60.40.150">
    <property type="entry name" value="C2 domain"/>
    <property type="match status" value="2"/>
</dbReference>
<dbReference type="Pfam" id="PF00168">
    <property type="entry name" value="C2"/>
    <property type="match status" value="2"/>
</dbReference>
<comment type="caution">
    <text evidence="16">The sequence shown here is derived from an EMBL/GenBank/DDBJ whole genome shotgun (WGS) entry which is preliminary data.</text>
</comment>
<dbReference type="InterPro" id="IPR000008">
    <property type="entry name" value="C2_dom"/>
</dbReference>
<feature type="region of interest" description="Disordered" evidence="11">
    <location>
        <begin position="766"/>
        <end position="788"/>
    </location>
</feature>
<feature type="compositionally biased region" description="Polar residues" evidence="11">
    <location>
        <begin position="1"/>
        <end position="10"/>
    </location>
</feature>
<feature type="compositionally biased region" description="Basic and acidic residues" evidence="11">
    <location>
        <begin position="71"/>
        <end position="89"/>
    </location>
</feature>
<feature type="domain" description="C2" evidence="13">
    <location>
        <begin position="526"/>
        <end position="651"/>
    </location>
</feature>
<evidence type="ECO:0008006" key="19">
    <source>
        <dbReference type="Google" id="ProtNLM"/>
    </source>
</evidence>
<evidence type="ECO:0000259" key="13">
    <source>
        <dbReference type="PROSITE" id="PS50004"/>
    </source>
</evidence>
<feature type="compositionally biased region" description="Basic and acidic residues" evidence="11">
    <location>
        <begin position="692"/>
        <end position="721"/>
    </location>
</feature>
<evidence type="ECO:0000256" key="7">
    <source>
        <dbReference type="ARBA" id="ARBA00022989"/>
    </source>
</evidence>
<evidence type="ECO:0000256" key="12">
    <source>
        <dbReference type="SAM" id="Phobius"/>
    </source>
</evidence>
<feature type="compositionally biased region" description="Acidic residues" evidence="11">
    <location>
        <begin position="383"/>
        <end position="396"/>
    </location>
</feature>
<dbReference type="Pfam" id="PF25669">
    <property type="entry name" value="SMP_MUG190-like"/>
    <property type="match status" value="1"/>
</dbReference>
<feature type="region of interest" description="Disordered" evidence="11">
    <location>
        <begin position="1"/>
        <end position="164"/>
    </location>
</feature>
<dbReference type="InterPro" id="IPR035892">
    <property type="entry name" value="C2_domain_sf"/>
</dbReference>
<accession>A0A177V806</accession>
<feature type="compositionally biased region" description="Basic and acidic residues" evidence="11">
    <location>
        <begin position="766"/>
        <end position="786"/>
    </location>
</feature>
<dbReference type="CDD" id="cd04052">
    <property type="entry name" value="C2B_Tricalbin-like"/>
    <property type="match status" value="1"/>
</dbReference>
<dbReference type="Proteomes" id="UP000836402">
    <property type="component" value="Unassembled WGS sequence"/>
</dbReference>
<evidence type="ECO:0000313" key="17">
    <source>
        <dbReference type="Proteomes" id="UP000077671"/>
    </source>
</evidence>
<dbReference type="GO" id="GO:0008289">
    <property type="term" value="F:lipid binding"/>
    <property type="evidence" value="ECO:0007669"/>
    <property type="project" value="UniProtKB-KW"/>
</dbReference>
<evidence type="ECO:0000256" key="8">
    <source>
        <dbReference type="ARBA" id="ARBA00023055"/>
    </source>
</evidence>
<dbReference type="Pfam" id="PF25331">
    <property type="entry name" value="C2_Mug190_3rd"/>
    <property type="match status" value="1"/>
</dbReference>
<gene>
    <name evidence="16" type="ORF">A4X03_0g624</name>
    <name evidence="15" type="ORF">JKIAZH3_G8657</name>
</gene>
<comment type="subcellular location">
    <subcellularLocation>
        <location evidence="1">Endoplasmic reticulum membrane</location>
    </subcellularLocation>
</comment>